<organism evidence="5">
    <name type="scientific">freshwater metagenome</name>
    <dbReference type="NCBI Taxonomy" id="449393"/>
    <lineage>
        <taxon>unclassified sequences</taxon>
        <taxon>metagenomes</taxon>
        <taxon>ecological metagenomes</taxon>
    </lineage>
</organism>
<dbReference type="NCBIfam" id="TIGR00434">
    <property type="entry name" value="cysH"/>
    <property type="match status" value="1"/>
</dbReference>
<accession>A0A6J6CVN9</accession>
<dbReference type="EMBL" id="CAEZSL010000210">
    <property type="protein sequence ID" value="CAB4553768.1"/>
    <property type="molecule type" value="Genomic_DNA"/>
</dbReference>
<dbReference type="HAMAP" id="MF_00063">
    <property type="entry name" value="CysH"/>
    <property type="match status" value="1"/>
</dbReference>
<evidence type="ECO:0000256" key="2">
    <source>
        <dbReference type="ARBA" id="ARBA00023002"/>
    </source>
</evidence>
<evidence type="ECO:0000313" key="5">
    <source>
        <dbReference type="EMBL" id="CAB4553768.1"/>
    </source>
</evidence>
<reference evidence="5" key="1">
    <citation type="submission" date="2020-05" db="EMBL/GenBank/DDBJ databases">
        <authorList>
            <person name="Chiriac C."/>
            <person name="Salcher M."/>
            <person name="Ghai R."/>
            <person name="Kavagutti S V."/>
        </authorList>
    </citation>
    <scope>NUCLEOTIDE SEQUENCE</scope>
</reference>
<dbReference type="AlphaFoldDB" id="A0A6J6CVN9"/>
<dbReference type="PIRSF" id="PIRSF000857">
    <property type="entry name" value="PAPS_reductase"/>
    <property type="match status" value="1"/>
</dbReference>
<dbReference type="InterPro" id="IPR004511">
    <property type="entry name" value="PAPS/APS_Rdtase"/>
</dbReference>
<dbReference type="GO" id="GO:0004604">
    <property type="term" value="F:phosphoadenylyl-sulfate reductase (thioredoxin) activity"/>
    <property type="evidence" value="ECO:0007669"/>
    <property type="project" value="InterPro"/>
</dbReference>
<dbReference type="GO" id="GO:0019379">
    <property type="term" value="P:sulfate assimilation, phosphoadenylyl sulfate reduction by phosphoadenylyl-sulfate reductase (thioredoxin)"/>
    <property type="evidence" value="ECO:0007669"/>
    <property type="project" value="InterPro"/>
</dbReference>
<dbReference type="Pfam" id="PF01507">
    <property type="entry name" value="PAPS_reduct"/>
    <property type="match status" value="1"/>
</dbReference>
<gene>
    <name evidence="5" type="ORF">UFOPK1421_01458</name>
</gene>
<dbReference type="InterPro" id="IPR014729">
    <property type="entry name" value="Rossmann-like_a/b/a_fold"/>
</dbReference>
<dbReference type="Gene3D" id="3.40.50.620">
    <property type="entry name" value="HUPs"/>
    <property type="match status" value="1"/>
</dbReference>
<evidence type="ECO:0000259" key="4">
    <source>
        <dbReference type="Pfam" id="PF01507"/>
    </source>
</evidence>
<dbReference type="PANTHER" id="PTHR46509">
    <property type="entry name" value="PHOSPHOADENOSINE PHOSPHOSULFATE REDUCTASE"/>
    <property type="match status" value="1"/>
</dbReference>
<comment type="pathway">
    <text evidence="3">Sulfur metabolism; hydrogen sulfide biosynthesis; sulfite from sulfate.</text>
</comment>
<comment type="similarity">
    <text evidence="1">Belongs to the PAPS reductase family. CysH subfamily.</text>
</comment>
<evidence type="ECO:0000256" key="3">
    <source>
        <dbReference type="ARBA" id="ARBA00024327"/>
    </source>
</evidence>
<feature type="domain" description="Phosphoadenosine phosphosulphate reductase" evidence="4">
    <location>
        <begin position="41"/>
        <end position="197"/>
    </location>
</feature>
<name>A0A6J6CVN9_9ZZZZ</name>
<dbReference type="NCBIfam" id="NF002537">
    <property type="entry name" value="PRK02090.1"/>
    <property type="match status" value="1"/>
</dbReference>
<dbReference type="PANTHER" id="PTHR46509:SF1">
    <property type="entry name" value="PHOSPHOADENOSINE PHOSPHOSULFATE REDUCTASE"/>
    <property type="match status" value="1"/>
</dbReference>
<evidence type="ECO:0000256" key="1">
    <source>
        <dbReference type="ARBA" id="ARBA00009732"/>
    </source>
</evidence>
<dbReference type="CDD" id="cd23945">
    <property type="entry name" value="PAPS_reductase"/>
    <property type="match status" value="1"/>
</dbReference>
<dbReference type="GO" id="GO:0005737">
    <property type="term" value="C:cytoplasm"/>
    <property type="evidence" value="ECO:0007669"/>
    <property type="project" value="TreeGrafter"/>
</dbReference>
<dbReference type="InterPro" id="IPR002500">
    <property type="entry name" value="PAPS_reduct_dom"/>
</dbReference>
<proteinExistence type="inferred from homology"/>
<dbReference type="SUPFAM" id="SSF52402">
    <property type="entry name" value="Adenine nucleotide alpha hydrolases-like"/>
    <property type="match status" value="1"/>
</dbReference>
<protein>
    <submittedName>
        <fullName evidence="5">Unannotated protein</fullName>
    </submittedName>
</protein>
<keyword evidence="2" id="KW-0560">Oxidoreductase</keyword>
<sequence>MWAMSTQISPIPNEIDETDAAATVAWAHREFGNGLVLTASFEDPVLVHLVATHAPGVPIVLLDTQYLFAETRWLVENLQQRLKFPLEIIRPLDDVRPDDQWQFDVEGCCARRKVEPLNRALQGRSGWITGIRRVDGPTRADTPVVQYDEVRGLTKINPLVAWSDEDIESYIVNNDLPRNPLVERGYPSIGCWPCTRPVAPGEDKRAGRWSGQNKTECGLHVTTKVTTTSEGQS</sequence>